<name>R9NZ91_PSEHS</name>
<organism evidence="1 2">
    <name type="scientific">Pseudozyma hubeiensis (strain SY62)</name>
    <name type="common">Yeast</name>
    <dbReference type="NCBI Taxonomy" id="1305764"/>
    <lineage>
        <taxon>Eukaryota</taxon>
        <taxon>Fungi</taxon>
        <taxon>Dikarya</taxon>
        <taxon>Basidiomycota</taxon>
        <taxon>Ustilaginomycotina</taxon>
        <taxon>Ustilaginomycetes</taxon>
        <taxon>Ustilaginales</taxon>
        <taxon>Ustilaginaceae</taxon>
        <taxon>Pseudozyma</taxon>
    </lineage>
</organism>
<keyword evidence="2" id="KW-1185">Reference proteome</keyword>
<dbReference type="EMBL" id="DF238783">
    <property type="protein sequence ID" value="GAC94168.1"/>
    <property type="molecule type" value="Genomic_DNA"/>
</dbReference>
<keyword evidence="1" id="KW-0808">Transferase</keyword>
<accession>R9NZ91</accession>
<sequence length="99" mass="11321">MTVTRCYAKLHRDRVRSIAPLAVHAIGELVLPFDVPGSRAEVMSSWHVVDENWRKLHRPSLRATYTKNHILLLYRLSERKQKCASKSLAIRNATDAPCV</sequence>
<protein>
    <submittedName>
        <fullName evidence="1">Serine/threonine-protein kinase</fullName>
    </submittedName>
</protein>
<dbReference type="GeneID" id="24107034"/>
<dbReference type="AlphaFoldDB" id="R9NZ91"/>
<dbReference type="Proteomes" id="UP000014071">
    <property type="component" value="Unassembled WGS sequence"/>
</dbReference>
<gene>
    <name evidence="1" type="ORF">PHSY_001739</name>
</gene>
<dbReference type="RefSeq" id="XP_012187755.1">
    <property type="nucleotide sequence ID" value="XM_012332365.1"/>
</dbReference>
<dbReference type="GO" id="GO:0016301">
    <property type="term" value="F:kinase activity"/>
    <property type="evidence" value="ECO:0007669"/>
    <property type="project" value="UniProtKB-KW"/>
</dbReference>
<proteinExistence type="predicted"/>
<keyword evidence="1" id="KW-0418">Kinase</keyword>
<evidence type="ECO:0000313" key="1">
    <source>
        <dbReference type="EMBL" id="GAC94168.1"/>
    </source>
</evidence>
<evidence type="ECO:0000313" key="2">
    <source>
        <dbReference type="Proteomes" id="UP000014071"/>
    </source>
</evidence>
<dbReference type="HOGENOM" id="CLU_2321370_0_0_1"/>
<reference evidence="2" key="1">
    <citation type="journal article" date="2013" name="Genome Announc.">
        <title>Draft genome sequence of the basidiomycetous yeast-like fungus Pseudozyma hubeiensis SY62, which produces an abundant amount of the biosurfactant mannosylerythritol lipids.</title>
        <authorList>
            <person name="Konishi M."/>
            <person name="Hatada Y."/>
            <person name="Horiuchi J."/>
        </authorList>
    </citation>
    <scope>NUCLEOTIDE SEQUENCE [LARGE SCALE GENOMIC DNA]</scope>
    <source>
        <strain evidence="2">SY62</strain>
    </source>
</reference>